<accession>A0A084VTT0</accession>
<name>A0A084VTT0_ANOSI</name>
<dbReference type="AlphaFoldDB" id="A0A084VTT0"/>
<dbReference type="Proteomes" id="UP000030765">
    <property type="component" value="Unassembled WGS sequence"/>
</dbReference>
<reference evidence="2" key="2">
    <citation type="submission" date="2020-05" db="UniProtKB">
        <authorList>
            <consortium name="EnsemblMetazoa"/>
        </authorList>
    </citation>
    <scope>IDENTIFICATION</scope>
</reference>
<dbReference type="EMBL" id="ATLV01016470">
    <property type="status" value="NOT_ANNOTATED_CDS"/>
    <property type="molecule type" value="Genomic_DNA"/>
</dbReference>
<dbReference type="EMBL" id="KE525091">
    <property type="protein sequence ID" value="KFB41374.1"/>
    <property type="molecule type" value="Genomic_DNA"/>
</dbReference>
<organism evidence="1">
    <name type="scientific">Anopheles sinensis</name>
    <name type="common">Mosquito</name>
    <dbReference type="NCBI Taxonomy" id="74873"/>
    <lineage>
        <taxon>Eukaryota</taxon>
        <taxon>Metazoa</taxon>
        <taxon>Ecdysozoa</taxon>
        <taxon>Arthropoda</taxon>
        <taxon>Hexapoda</taxon>
        <taxon>Insecta</taxon>
        <taxon>Pterygota</taxon>
        <taxon>Neoptera</taxon>
        <taxon>Endopterygota</taxon>
        <taxon>Diptera</taxon>
        <taxon>Nematocera</taxon>
        <taxon>Culicoidea</taxon>
        <taxon>Culicidae</taxon>
        <taxon>Anophelinae</taxon>
        <taxon>Anopheles</taxon>
    </lineage>
</organism>
<sequence length="69" mass="7514">MAITSNTSTVGAGRFLFYILSHLSANGSSIDSVRVPRKKMRRIVGNALLIDFLRFADGEKMDGNEPGGR</sequence>
<protein>
    <submittedName>
        <fullName evidence="1 2">Uncharacterized protein</fullName>
    </submittedName>
</protein>
<dbReference type="VEuPathDB" id="VectorBase:ASIC008955"/>
<proteinExistence type="predicted"/>
<keyword evidence="3" id="KW-1185">Reference proteome</keyword>
<gene>
    <name evidence="1" type="ORF">ZHAS_00008955</name>
</gene>
<evidence type="ECO:0000313" key="2">
    <source>
        <dbReference type="EnsemblMetazoa" id="ASIC008955-PA"/>
    </source>
</evidence>
<evidence type="ECO:0000313" key="1">
    <source>
        <dbReference type="EMBL" id="KFB41374.1"/>
    </source>
</evidence>
<reference evidence="1 3" key="1">
    <citation type="journal article" date="2014" name="BMC Genomics">
        <title>Genome sequence of Anopheles sinensis provides insight into genetics basis of mosquito competence for malaria parasites.</title>
        <authorList>
            <person name="Zhou D."/>
            <person name="Zhang D."/>
            <person name="Ding G."/>
            <person name="Shi L."/>
            <person name="Hou Q."/>
            <person name="Ye Y."/>
            <person name="Xu Y."/>
            <person name="Zhou H."/>
            <person name="Xiong C."/>
            <person name="Li S."/>
            <person name="Yu J."/>
            <person name="Hong S."/>
            <person name="Yu X."/>
            <person name="Zou P."/>
            <person name="Chen C."/>
            <person name="Chang X."/>
            <person name="Wang W."/>
            <person name="Lv Y."/>
            <person name="Sun Y."/>
            <person name="Ma L."/>
            <person name="Shen B."/>
            <person name="Zhu C."/>
        </authorList>
    </citation>
    <scope>NUCLEOTIDE SEQUENCE [LARGE SCALE GENOMIC DNA]</scope>
</reference>
<dbReference type="EnsemblMetazoa" id="ASIC008955-RA">
    <property type="protein sequence ID" value="ASIC008955-PA"/>
    <property type="gene ID" value="ASIC008955"/>
</dbReference>
<evidence type="ECO:0000313" key="3">
    <source>
        <dbReference type="Proteomes" id="UP000030765"/>
    </source>
</evidence>